<dbReference type="AlphaFoldDB" id="A0A418WK49"/>
<reference evidence="4 5" key="1">
    <citation type="submission" date="2018-09" db="EMBL/GenBank/DDBJ databases">
        <authorList>
            <person name="Zhu H."/>
        </authorList>
    </citation>
    <scope>NUCLEOTIDE SEQUENCE [LARGE SCALE GENOMIC DNA]</scope>
    <source>
        <strain evidence="4 5">K2R01-6</strain>
    </source>
</reference>
<dbReference type="InterPro" id="IPR003594">
    <property type="entry name" value="HATPase_dom"/>
</dbReference>
<keyword evidence="5" id="KW-1185">Reference proteome</keyword>
<sequence length="354" mass="40033">MRVGESTTDEHRAFALSILIFWTVHYFVLTALAKLSGATAMFDLSLRRIPLTMLAMLLCYAIYRYLRRRRGGSFWRLAVMAGGLALAAAAIYGLVTTIVFAFIAPIRNFGPYQWRMFLEDSFIWLYSFFSWAAIHLAMVYSFEVSDRERRLVKVEALAHQAQVHALRYQINPHFLFNTLNSISSMIWDRELKGAEAMLVSLSAFLRTTLEIDPSEDVTLSQEIALQQLYLEIEQIRFFERLKVEIDIPSELADARVPSLILQPLVENAIKYAVAPSKGVTRLRIAANRSDDSLMLHIEDDGSVTQVAGGTGVGLRNVRQRLAARFGERWSLDAGPAIRQGYRVTLGMPLQYAAT</sequence>
<dbReference type="InterPro" id="IPR010559">
    <property type="entry name" value="Sig_transdc_His_kin_internal"/>
</dbReference>
<dbReference type="Proteomes" id="UP000286100">
    <property type="component" value="Unassembled WGS sequence"/>
</dbReference>
<accession>A0A418WK49</accession>
<dbReference type="Gene3D" id="3.30.565.10">
    <property type="entry name" value="Histidine kinase-like ATPase, C-terminal domain"/>
    <property type="match status" value="1"/>
</dbReference>
<evidence type="ECO:0000313" key="5">
    <source>
        <dbReference type="Proteomes" id="UP000286100"/>
    </source>
</evidence>
<feature type="domain" description="Histidine kinase/HSP90-like ATPase" evidence="2">
    <location>
        <begin position="257"/>
        <end position="350"/>
    </location>
</feature>
<evidence type="ECO:0000259" key="3">
    <source>
        <dbReference type="Pfam" id="PF06580"/>
    </source>
</evidence>
<evidence type="ECO:0000259" key="2">
    <source>
        <dbReference type="Pfam" id="PF02518"/>
    </source>
</evidence>
<dbReference type="SUPFAM" id="SSF55874">
    <property type="entry name" value="ATPase domain of HSP90 chaperone/DNA topoisomerase II/histidine kinase"/>
    <property type="match status" value="1"/>
</dbReference>
<name>A0A418WK49_9SPHN</name>
<dbReference type="GO" id="GO:0000155">
    <property type="term" value="F:phosphorelay sensor kinase activity"/>
    <property type="evidence" value="ECO:0007669"/>
    <property type="project" value="InterPro"/>
</dbReference>
<gene>
    <name evidence="4" type="ORF">D3876_07945</name>
</gene>
<evidence type="ECO:0000313" key="4">
    <source>
        <dbReference type="EMBL" id="RJF90209.1"/>
    </source>
</evidence>
<keyword evidence="1" id="KW-1133">Transmembrane helix</keyword>
<comment type="caution">
    <text evidence="4">The sequence shown here is derived from an EMBL/GenBank/DDBJ whole genome shotgun (WGS) entry which is preliminary data.</text>
</comment>
<protein>
    <submittedName>
        <fullName evidence="4">Uncharacterized protein</fullName>
    </submittedName>
</protein>
<dbReference type="InterPro" id="IPR036890">
    <property type="entry name" value="HATPase_C_sf"/>
</dbReference>
<dbReference type="InterPro" id="IPR050640">
    <property type="entry name" value="Bact_2-comp_sensor_kinase"/>
</dbReference>
<dbReference type="EMBL" id="QYUM01000003">
    <property type="protein sequence ID" value="RJF90209.1"/>
    <property type="molecule type" value="Genomic_DNA"/>
</dbReference>
<feature type="transmembrane region" description="Helical" evidence="1">
    <location>
        <begin position="78"/>
        <end position="103"/>
    </location>
</feature>
<organism evidence="4 5">
    <name type="scientific">Sphingomonas cavernae</name>
    <dbReference type="NCBI Taxonomy" id="2320861"/>
    <lineage>
        <taxon>Bacteria</taxon>
        <taxon>Pseudomonadati</taxon>
        <taxon>Pseudomonadota</taxon>
        <taxon>Alphaproteobacteria</taxon>
        <taxon>Sphingomonadales</taxon>
        <taxon>Sphingomonadaceae</taxon>
        <taxon>Sphingomonas</taxon>
    </lineage>
</organism>
<dbReference type="Pfam" id="PF06580">
    <property type="entry name" value="His_kinase"/>
    <property type="match status" value="1"/>
</dbReference>
<dbReference type="PANTHER" id="PTHR34220">
    <property type="entry name" value="SENSOR HISTIDINE KINASE YPDA"/>
    <property type="match status" value="1"/>
</dbReference>
<evidence type="ECO:0000256" key="1">
    <source>
        <dbReference type="SAM" id="Phobius"/>
    </source>
</evidence>
<keyword evidence="1" id="KW-0472">Membrane</keyword>
<feature type="transmembrane region" description="Helical" evidence="1">
    <location>
        <begin position="12"/>
        <end position="29"/>
    </location>
</feature>
<dbReference type="Pfam" id="PF02518">
    <property type="entry name" value="HATPase_c"/>
    <property type="match status" value="1"/>
</dbReference>
<keyword evidence="1" id="KW-0812">Transmembrane</keyword>
<dbReference type="GO" id="GO:0016020">
    <property type="term" value="C:membrane"/>
    <property type="evidence" value="ECO:0007669"/>
    <property type="project" value="InterPro"/>
</dbReference>
<feature type="transmembrane region" description="Helical" evidence="1">
    <location>
        <begin position="49"/>
        <end position="66"/>
    </location>
</feature>
<proteinExistence type="predicted"/>
<feature type="transmembrane region" description="Helical" evidence="1">
    <location>
        <begin position="123"/>
        <end position="142"/>
    </location>
</feature>
<feature type="domain" description="Signal transduction histidine kinase internal region" evidence="3">
    <location>
        <begin position="161"/>
        <end position="241"/>
    </location>
</feature>
<dbReference type="PANTHER" id="PTHR34220:SF7">
    <property type="entry name" value="SENSOR HISTIDINE KINASE YPDA"/>
    <property type="match status" value="1"/>
</dbReference>